<dbReference type="AlphaFoldDB" id="A0A026VY06"/>
<protein>
    <recommendedName>
        <fullName evidence="3">DUF4817 domain-containing protein</fullName>
    </recommendedName>
</protein>
<accession>A0A026VY06</accession>
<dbReference type="PANTHER" id="PTHR47326">
    <property type="entry name" value="TRANSPOSABLE ELEMENT TC3 TRANSPOSASE-LIKE PROTEIN"/>
    <property type="match status" value="1"/>
</dbReference>
<keyword evidence="2" id="KW-1185">Reference proteome</keyword>
<dbReference type="Gene3D" id="3.30.420.10">
    <property type="entry name" value="Ribonuclease H-like superfamily/Ribonuclease H"/>
    <property type="match status" value="1"/>
</dbReference>
<dbReference type="InterPro" id="IPR036397">
    <property type="entry name" value="RNaseH_sf"/>
</dbReference>
<organism evidence="1 2">
    <name type="scientific">Ooceraea biroi</name>
    <name type="common">Clonal raider ant</name>
    <name type="synonym">Cerapachys biroi</name>
    <dbReference type="NCBI Taxonomy" id="2015173"/>
    <lineage>
        <taxon>Eukaryota</taxon>
        <taxon>Metazoa</taxon>
        <taxon>Ecdysozoa</taxon>
        <taxon>Arthropoda</taxon>
        <taxon>Hexapoda</taxon>
        <taxon>Insecta</taxon>
        <taxon>Pterygota</taxon>
        <taxon>Neoptera</taxon>
        <taxon>Endopterygota</taxon>
        <taxon>Hymenoptera</taxon>
        <taxon>Apocrita</taxon>
        <taxon>Aculeata</taxon>
        <taxon>Formicoidea</taxon>
        <taxon>Formicidae</taxon>
        <taxon>Dorylinae</taxon>
        <taxon>Ooceraea</taxon>
    </lineage>
</organism>
<evidence type="ECO:0008006" key="3">
    <source>
        <dbReference type="Google" id="ProtNLM"/>
    </source>
</evidence>
<feature type="non-terminal residue" evidence="1">
    <location>
        <position position="1"/>
    </location>
</feature>
<gene>
    <name evidence="1" type="ORF">X777_13627</name>
</gene>
<proteinExistence type="predicted"/>
<dbReference type="Proteomes" id="UP000053097">
    <property type="component" value="Unassembled WGS sequence"/>
</dbReference>
<evidence type="ECO:0000313" key="1">
    <source>
        <dbReference type="EMBL" id="EZA48617.1"/>
    </source>
</evidence>
<dbReference type="GO" id="GO:0003676">
    <property type="term" value="F:nucleic acid binding"/>
    <property type="evidence" value="ECO:0007669"/>
    <property type="project" value="InterPro"/>
</dbReference>
<dbReference type="STRING" id="2015173.A0A026VY06"/>
<dbReference type="EMBL" id="KK107592">
    <property type="protein sequence ID" value="EZA48617.1"/>
    <property type="molecule type" value="Genomic_DNA"/>
</dbReference>
<sequence>EYYDMLMTLGECHGQYHVAARRYAELYPNRARHPSPRVILGAAQRLYETGSVLTNKHDTGRNREARNLGNVENVVRSFEDNPEKSIRVVVREQDLSYATVQRILKEEKLHAFHLPTERREKYIAHYTCVQHLRPEDYQRRKTFCENFLREVDRDPRFPSHVIFSDESLFTREGIYNSHNMHFWSDENPRVTRLRTFQTRWKINVWAGIMGTQIHGSNYSFATNINWSNIRRASKRELSRFSRRCTIVGKK</sequence>
<dbReference type="OrthoDB" id="7697827at2759"/>
<name>A0A026VY06_OOCBI</name>
<dbReference type="PANTHER" id="PTHR47326:SF1">
    <property type="entry name" value="HTH PSQ-TYPE DOMAIN-CONTAINING PROTEIN"/>
    <property type="match status" value="1"/>
</dbReference>
<dbReference type="OMA" id="FIAHILW"/>
<evidence type="ECO:0000313" key="2">
    <source>
        <dbReference type="Proteomes" id="UP000053097"/>
    </source>
</evidence>
<reference evidence="1 2" key="1">
    <citation type="journal article" date="2014" name="Curr. Biol.">
        <title>The genome of the clonal raider ant Cerapachys biroi.</title>
        <authorList>
            <person name="Oxley P.R."/>
            <person name="Ji L."/>
            <person name="Fetter-Pruneda I."/>
            <person name="McKenzie S.K."/>
            <person name="Li C."/>
            <person name="Hu H."/>
            <person name="Zhang G."/>
            <person name="Kronauer D.J."/>
        </authorList>
    </citation>
    <scope>NUCLEOTIDE SEQUENCE [LARGE SCALE GENOMIC DNA]</scope>
</reference>